<evidence type="ECO:0000313" key="3">
    <source>
        <dbReference type="Proteomes" id="UP000068067"/>
    </source>
</evidence>
<dbReference type="RefSeq" id="WP_053545897.1">
    <property type="nucleotide sequence ID" value="NZ_CP009220.1"/>
</dbReference>
<dbReference type="EMBL" id="CP009220">
    <property type="protein sequence ID" value="ALC07024.1"/>
    <property type="molecule type" value="Genomic_DNA"/>
</dbReference>
<dbReference type="PATRIC" id="fig|931089.4.peg.2724"/>
<dbReference type="OrthoDB" id="4423992at2"/>
<dbReference type="KEGG" id="cdx:CDES_13470"/>
<name>A0A0M5IMH5_9CORY</name>
<feature type="transmembrane region" description="Helical" evidence="1">
    <location>
        <begin position="6"/>
        <end position="29"/>
    </location>
</feature>
<dbReference type="Proteomes" id="UP000068067">
    <property type="component" value="Chromosome"/>
</dbReference>
<keyword evidence="1" id="KW-0812">Transmembrane</keyword>
<keyword evidence="1" id="KW-1133">Transmembrane helix</keyword>
<keyword evidence="1" id="KW-0472">Membrane</keyword>
<gene>
    <name evidence="2" type="ORF">CDES_13470</name>
</gene>
<evidence type="ECO:0000313" key="2">
    <source>
        <dbReference type="EMBL" id="ALC07024.1"/>
    </source>
</evidence>
<organism evidence="2 3">
    <name type="scientific">Corynebacterium deserti GIMN1.010</name>
    <dbReference type="NCBI Taxonomy" id="931089"/>
    <lineage>
        <taxon>Bacteria</taxon>
        <taxon>Bacillati</taxon>
        <taxon>Actinomycetota</taxon>
        <taxon>Actinomycetes</taxon>
        <taxon>Mycobacteriales</taxon>
        <taxon>Corynebacteriaceae</taxon>
        <taxon>Corynebacterium</taxon>
    </lineage>
</organism>
<sequence>MSSTILFITMASVFIGFLFFGGAFASFMYKKSNVQIWTLFTIAIVLITVIPVTIAVFWASTPV</sequence>
<dbReference type="AlphaFoldDB" id="A0A0M5IMH5"/>
<feature type="transmembrane region" description="Helical" evidence="1">
    <location>
        <begin position="36"/>
        <end position="59"/>
    </location>
</feature>
<dbReference type="STRING" id="931089.CDES_13470"/>
<protein>
    <submittedName>
        <fullName evidence="2">Putative membrane protein</fullName>
    </submittedName>
</protein>
<proteinExistence type="predicted"/>
<evidence type="ECO:0000256" key="1">
    <source>
        <dbReference type="SAM" id="Phobius"/>
    </source>
</evidence>
<reference evidence="2 3" key="1">
    <citation type="submission" date="2014-08" db="EMBL/GenBank/DDBJ databases">
        <title>Complete genome sequence of Corynebacterium deserti GIMN1.010 (=DSM 45689), isolated from desert sand in western China.</title>
        <authorList>
            <person name="Ruckert C."/>
            <person name="Albersmeier A."/>
            <person name="Kalinowski J."/>
        </authorList>
    </citation>
    <scope>NUCLEOTIDE SEQUENCE [LARGE SCALE GENOMIC DNA]</scope>
    <source>
        <strain evidence="2 3">GIMN1.010</strain>
    </source>
</reference>
<accession>A0A0M5IMH5</accession>
<keyword evidence="3" id="KW-1185">Reference proteome</keyword>